<sequence>MTTFLKACDDRIADAGNAWKTSKQDMQRATQNLTSRCVGGPLVRRGLLPLHALGSWPSLLQELTVAVFSLAVFSLAVWVVGKCMEQDMHREMVSPHKMRLCNFFVAKSQQISTRARQARAGSVCGGGPDMAPSRFGKLPLKRVLVYAEPTSFGTERQRRCVRGQSKPNGTWEMGPGVRDNEARAWCMQTMSRYSSSGKRAIAQWRKQQTVMSRERGMGAKSSFLSLISSTTVGAQSGSTAARHMGSGRTNRVCRLSTSAEEVV</sequence>
<protein>
    <submittedName>
        <fullName evidence="2">Uncharacterized protein</fullName>
    </submittedName>
</protein>
<organism evidence="2 3">
    <name type="scientific">Paraphaeosphaeria minitans</name>
    <dbReference type="NCBI Taxonomy" id="565426"/>
    <lineage>
        <taxon>Eukaryota</taxon>
        <taxon>Fungi</taxon>
        <taxon>Dikarya</taxon>
        <taxon>Ascomycota</taxon>
        <taxon>Pezizomycotina</taxon>
        <taxon>Dothideomycetes</taxon>
        <taxon>Pleosporomycetidae</taxon>
        <taxon>Pleosporales</taxon>
        <taxon>Massarineae</taxon>
        <taxon>Didymosphaeriaceae</taxon>
        <taxon>Paraphaeosphaeria</taxon>
    </lineage>
</organism>
<feature type="transmembrane region" description="Helical" evidence="1">
    <location>
        <begin position="63"/>
        <end position="81"/>
    </location>
</feature>
<gene>
    <name evidence="2" type="ORF">PMIN01_13166</name>
</gene>
<evidence type="ECO:0000313" key="3">
    <source>
        <dbReference type="Proteomes" id="UP000756921"/>
    </source>
</evidence>
<keyword evidence="1" id="KW-0812">Transmembrane</keyword>
<evidence type="ECO:0000256" key="1">
    <source>
        <dbReference type="SAM" id="Phobius"/>
    </source>
</evidence>
<dbReference type="AlphaFoldDB" id="A0A9P6KJQ9"/>
<reference evidence="2" key="1">
    <citation type="journal article" date="2020" name="Mol. Plant Microbe Interact.">
        <title>Genome Sequence of the Biocontrol Agent Coniothyrium minitans strain Conio (IMI 134523).</title>
        <authorList>
            <person name="Patel D."/>
            <person name="Shittu T.A."/>
            <person name="Baroncelli R."/>
            <person name="Muthumeenakshi S."/>
            <person name="Osborne T.H."/>
            <person name="Janganan T.K."/>
            <person name="Sreenivasaprasad S."/>
        </authorList>
    </citation>
    <scope>NUCLEOTIDE SEQUENCE</scope>
    <source>
        <strain evidence="2">Conio</strain>
    </source>
</reference>
<accession>A0A9P6KJQ9</accession>
<keyword evidence="3" id="KW-1185">Reference proteome</keyword>
<dbReference type="EMBL" id="WJXW01000018">
    <property type="protein sequence ID" value="KAF9728786.1"/>
    <property type="molecule type" value="Genomic_DNA"/>
</dbReference>
<keyword evidence="1" id="KW-0472">Membrane</keyword>
<comment type="caution">
    <text evidence="2">The sequence shown here is derived from an EMBL/GenBank/DDBJ whole genome shotgun (WGS) entry which is preliminary data.</text>
</comment>
<name>A0A9P6KJQ9_9PLEO</name>
<dbReference type="Proteomes" id="UP000756921">
    <property type="component" value="Unassembled WGS sequence"/>
</dbReference>
<evidence type="ECO:0000313" key="2">
    <source>
        <dbReference type="EMBL" id="KAF9728786.1"/>
    </source>
</evidence>
<keyword evidence="1" id="KW-1133">Transmembrane helix</keyword>
<proteinExistence type="predicted"/>